<accession>A0A7T9I1K3</accession>
<reference evidence="1" key="1">
    <citation type="submission" date="2020-11" db="EMBL/GenBank/DDBJ databases">
        <title>Connecting structure to function with the recovery of over 1000 high-quality activated sludge metagenome-assembled genomes encoding full-length rRNA genes using long-read sequencing.</title>
        <authorList>
            <person name="Singleton C.M."/>
            <person name="Petriglieri F."/>
            <person name="Kristensen J.M."/>
            <person name="Kirkegaard R.H."/>
            <person name="Michaelsen T.Y."/>
            <person name="Andersen M.H."/>
            <person name="Karst S.M."/>
            <person name="Dueholm M.S."/>
            <person name="Nielsen P.H."/>
            <person name="Albertsen M."/>
        </authorList>
    </citation>
    <scope>NUCLEOTIDE SEQUENCE</scope>
    <source>
        <strain evidence="1">Fred_18-Q3-R57-64_BAT3C.431</strain>
    </source>
</reference>
<protein>
    <submittedName>
        <fullName evidence="1">Uncharacterized protein</fullName>
    </submittedName>
</protein>
<dbReference type="AlphaFoldDB" id="A0A7T9I1K3"/>
<dbReference type="Proteomes" id="UP000596004">
    <property type="component" value="Chromosome"/>
</dbReference>
<evidence type="ECO:0000313" key="1">
    <source>
        <dbReference type="EMBL" id="QQR93109.1"/>
    </source>
</evidence>
<proteinExistence type="predicted"/>
<sequence>MIQDIMASIEDVVLAFAVPSDGRNISTSDREYVLQNAKQVPGFVTYAPFGNGKDAAAAQAFNDQFLNSSIMLLPDSYTDAFRSAFEGVQEQGYNYKTNIESAAGTGPNTFQSIRDLQFLSREGEAIVASYPSGQTPFTISAPGKYAMQLDALWSGGSKKADYLGVFIDKGNTFTSLEAMDSQNNPQTTYADNPFMQMAFDGLTGGTQRADFGMGYATLAAFDNRVALKGNVGFAAGGANQPSVTTYDDQQPTAAANKIAQFTNKAGRPALFKLQKLGDAWSFDYAPNRIAPVKTTLFSTQVPIYQYIVADAVLANTTGAYNYDPGIITWVDCSSTSVNFFTANKGAQNALMCNPSRVNDFVLNGTRSGTDYSYLGVALLPPGDTPLYMYPICARDSASIQNAVQNTPTQLSVDNPTQQLSQVELKATVAAPKDLWEMIQYINNGTACASIDQDKLDIIWNLGSTAVVPSKLLCQATGANNIPIAPQAAATP</sequence>
<name>A0A7T9I1K3_9ARCH</name>
<gene>
    <name evidence="1" type="ORF">IPJ89_02625</name>
</gene>
<dbReference type="EMBL" id="CP064981">
    <property type="protein sequence ID" value="QQR93109.1"/>
    <property type="molecule type" value="Genomic_DNA"/>
</dbReference>
<organism evidence="1">
    <name type="scientific">Candidatus Iainarchaeum sp</name>
    <dbReference type="NCBI Taxonomy" id="3101447"/>
    <lineage>
        <taxon>Archaea</taxon>
        <taxon>Candidatus Iainarchaeota</taxon>
        <taxon>Candidatus Iainarchaeia</taxon>
        <taxon>Candidatus Iainarchaeales</taxon>
        <taxon>Candidatus Iainarchaeaceae</taxon>
        <taxon>Candidatus Iainarchaeum</taxon>
    </lineage>
</organism>